<evidence type="ECO:0000313" key="4">
    <source>
        <dbReference type="Proteomes" id="UP000229681"/>
    </source>
</evidence>
<dbReference type="PROSITE" id="PS51186">
    <property type="entry name" value="GNAT"/>
    <property type="match status" value="1"/>
</dbReference>
<dbReference type="GO" id="GO:0016747">
    <property type="term" value="F:acyltransferase activity, transferring groups other than amino-acyl groups"/>
    <property type="evidence" value="ECO:0007669"/>
    <property type="project" value="InterPro"/>
</dbReference>
<dbReference type="Gene3D" id="3.40.630.30">
    <property type="match status" value="1"/>
</dbReference>
<dbReference type="Proteomes" id="UP000229681">
    <property type="component" value="Unassembled WGS sequence"/>
</dbReference>
<feature type="compositionally biased region" description="Polar residues" evidence="1">
    <location>
        <begin position="316"/>
        <end position="327"/>
    </location>
</feature>
<proteinExistence type="predicted"/>
<dbReference type="InterPro" id="IPR016181">
    <property type="entry name" value="Acyl_CoA_acyltransferase"/>
</dbReference>
<dbReference type="CDD" id="cd04301">
    <property type="entry name" value="NAT_SF"/>
    <property type="match status" value="1"/>
</dbReference>
<accession>A0A2M8PHZ8</accession>
<dbReference type="Pfam" id="PF00583">
    <property type="entry name" value="Acetyltransf_1"/>
    <property type="match status" value="1"/>
</dbReference>
<dbReference type="AlphaFoldDB" id="A0A2M8PHZ8"/>
<feature type="domain" description="N-acetyltransferase" evidence="2">
    <location>
        <begin position="15"/>
        <end position="163"/>
    </location>
</feature>
<organism evidence="3 4">
    <name type="scientific">Candidatus Thermofonsia Clade 1 bacterium</name>
    <dbReference type="NCBI Taxonomy" id="2364210"/>
    <lineage>
        <taxon>Bacteria</taxon>
        <taxon>Bacillati</taxon>
        <taxon>Chloroflexota</taxon>
        <taxon>Candidatus Thermofontia</taxon>
        <taxon>Candidatus Thermofonsia Clade 1</taxon>
    </lineage>
</organism>
<evidence type="ECO:0000256" key="1">
    <source>
        <dbReference type="SAM" id="MobiDB-lite"/>
    </source>
</evidence>
<dbReference type="PANTHER" id="PTHR43072:SF60">
    <property type="entry name" value="L-2,4-DIAMINOBUTYRIC ACID ACETYLTRANSFERASE"/>
    <property type="match status" value="1"/>
</dbReference>
<sequence>MQPALHLPGSTHPELTFRRVTAEDRRALEAIAAQTWDGNDYLMDVFEAWIADPEGMFYAGCLPDGRLAGAAKLTRLGVGEWWLEGIRVDPSLRGKGLGRAIHAYGVALAEAMHRASGEGAAEVRFCTDVSNAPVHRMAAAFQFRQVAQFWRYSAPVQPSQARAEMFRLGTLDQLPALRAFLDSSPHYANAQQSAIEARWQCRRLSDARLQSLVAQGMIWLWHGAAQDSARIDGVLIGYVGSPYRKMPPEFNLTYLDARVGKLASIARDARALAATFGVPSARHMLLARPERLVAIEQAGWRRPKDDSGKACLFSRTLGTDNPISSQP</sequence>
<gene>
    <name evidence="3" type="ORF">CUN49_01590</name>
</gene>
<reference evidence="3 4" key="1">
    <citation type="submission" date="2017-11" db="EMBL/GenBank/DDBJ databases">
        <title>Evolution of Phototrophy in the Chloroflexi Phylum Driven by Horizontal Gene Transfer.</title>
        <authorList>
            <person name="Ward L.M."/>
            <person name="Hemp J."/>
            <person name="Shih P.M."/>
            <person name="Mcglynn S.E."/>
            <person name="Fischer W."/>
        </authorList>
    </citation>
    <scope>NUCLEOTIDE SEQUENCE [LARGE SCALE GENOMIC DNA]</scope>
    <source>
        <strain evidence="3">JP3_13</strain>
    </source>
</reference>
<dbReference type="SUPFAM" id="SSF55729">
    <property type="entry name" value="Acyl-CoA N-acyltransferases (Nat)"/>
    <property type="match status" value="1"/>
</dbReference>
<dbReference type="PANTHER" id="PTHR43072">
    <property type="entry name" value="N-ACETYLTRANSFERASE"/>
    <property type="match status" value="1"/>
</dbReference>
<name>A0A2M8PHZ8_9CHLR</name>
<dbReference type="InterPro" id="IPR000182">
    <property type="entry name" value="GNAT_dom"/>
</dbReference>
<protein>
    <recommendedName>
        <fullName evidence="2">N-acetyltransferase domain-containing protein</fullName>
    </recommendedName>
</protein>
<comment type="caution">
    <text evidence="3">The sequence shown here is derived from an EMBL/GenBank/DDBJ whole genome shotgun (WGS) entry which is preliminary data.</text>
</comment>
<dbReference type="EMBL" id="PGTM01000011">
    <property type="protein sequence ID" value="PJF37180.1"/>
    <property type="molecule type" value="Genomic_DNA"/>
</dbReference>
<evidence type="ECO:0000313" key="3">
    <source>
        <dbReference type="EMBL" id="PJF37180.1"/>
    </source>
</evidence>
<feature type="region of interest" description="Disordered" evidence="1">
    <location>
        <begin position="302"/>
        <end position="327"/>
    </location>
</feature>
<evidence type="ECO:0000259" key="2">
    <source>
        <dbReference type="PROSITE" id="PS51186"/>
    </source>
</evidence>